<evidence type="ECO:0000256" key="1">
    <source>
        <dbReference type="SAM" id="MobiDB-lite"/>
    </source>
</evidence>
<evidence type="ECO:0000313" key="3">
    <source>
        <dbReference type="Proteomes" id="UP001151760"/>
    </source>
</evidence>
<gene>
    <name evidence="2" type="ORF">Tco_0799495</name>
</gene>
<proteinExistence type="predicted"/>
<keyword evidence="3" id="KW-1185">Reference proteome</keyword>
<accession>A0ABQ4ZTR6</accession>
<feature type="compositionally biased region" description="Polar residues" evidence="1">
    <location>
        <begin position="178"/>
        <end position="194"/>
    </location>
</feature>
<dbReference type="Proteomes" id="UP001151760">
    <property type="component" value="Unassembled WGS sequence"/>
</dbReference>
<comment type="caution">
    <text evidence="2">The sequence shown here is derived from an EMBL/GenBank/DDBJ whole genome shotgun (WGS) entry which is preliminary data.</text>
</comment>
<reference evidence="2" key="1">
    <citation type="journal article" date="2022" name="Int. J. Mol. Sci.">
        <title>Draft Genome of Tanacetum Coccineum: Genomic Comparison of Closely Related Tanacetum-Family Plants.</title>
        <authorList>
            <person name="Yamashiro T."/>
            <person name="Shiraishi A."/>
            <person name="Nakayama K."/>
            <person name="Satake H."/>
        </authorList>
    </citation>
    <scope>NUCLEOTIDE SEQUENCE</scope>
</reference>
<protein>
    <submittedName>
        <fullName evidence="2">Uncharacterized protein</fullName>
    </submittedName>
</protein>
<feature type="region of interest" description="Disordered" evidence="1">
    <location>
        <begin position="166"/>
        <end position="194"/>
    </location>
</feature>
<name>A0ABQ4ZTR6_9ASTR</name>
<dbReference type="EMBL" id="BQNB010011587">
    <property type="protein sequence ID" value="GJS92527.1"/>
    <property type="molecule type" value="Genomic_DNA"/>
</dbReference>
<sequence>MDVGLVNVPYLLARYLRLFASGRKQGAMISRGQFVARLAEHFCFLNKEILQGLTVIVRELPVIDMGELVRLQICEEIDDTWARVALGPERQPDVAAGTPGAAEDAPARMARLEEDVHEIRGGSAEQREVIGAMARDFSRFTVWATSGIAQLFDSARVTYTPYSKPRIPYQRRVRQRTGEASTSTTQHDQQQPDP</sequence>
<reference evidence="2" key="2">
    <citation type="submission" date="2022-01" db="EMBL/GenBank/DDBJ databases">
        <authorList>
            <person name="Yamashiro T."/>
            <person name="Shiraishi A."/>
            <person name="Satake H."/>
            <person name="Nakayama K."/>
        </authorList>
    </citation>
    <scope>NUCLEOTIDE SEQUENCE</scope>
</reference>
<evidence type="ECO:0000313" key="2">
    <source>
        <dbReference type="EMBL" id="GJS92527.1"/>
    </source>
</evidence>
<organism evidence="2 3">
    <name type="scientific">Tanacetum coccineum</name>
    <dbReference type="NCBI Taxonomy" id="301880"/>
    <lineage>
        <taxon>Eukaryota</taxon>
        <taxon>Viridiplantae</taxon>
        <taxon>Streptophyta</taxon>
        <taxon>Embryophyta</taxon>
        <taxon>Tracheophyta</taxon>
        <taxon>Spermatophyta</taxon>
        <taxon>Magnoliopsida</taxon>
        <taxon>eudicotyledons</taxon>
        <taxon>Gunneridae</taxon>
        <taxon>Pentapetalae</taxon>
        <taxon>asterids</taxon>
        <taxon>campanulids</taxon>
        <taxon>Asterales</taxon>
        <taxon>Asteraceae</taxon>
        <taxon>Asteroideae</taxon>
        <taxon>Anthemideae</taxon>
        <taxon>Anthemidinae</taxon>
        <taxon>Tanacetum</taxon>
    </lineage>
</organism>